<dbReference type="InterPro" id="IPR013108">
    <property type="entry name" value="Amidohydro_3"/>
</dbReference>
<dbReference type="PANTHER" id="PTHR22642:SF2">
    <property type="entry name" value="PROTEIN LONG AFTER FAR-RED 3"/>
    <property type="match status" value="1"/>
</dbReference>
<dbReference type="Gene3D" id="3.10.310.70">
    <property type="match status" value="1"/>
</dbReference>
<dbReference type="PANTHER" id="PTHR22642">
    <property type="entry name" value="IMIDAZOLONEPROPIONASE"/>
    <property type="match status" value="1"/>
</dbReference>
<dbReference type="Gene3D" id="3.20.20.140">
    <property type="entry name" value="Metal-dependent hydrolases"/>
    <property type="match status" value="1"/>
</dbReference>
<dbReference type="InterPro" id="IPR011059">
    <property type="entry name" value="Metal-dep_hydrolase_composite"/>
</dbReference>
<organism evidence="2">
    <name type="scientific">marine metagenome</name>
    <dbReference type="NCBI Taxonomy" id="408172"/>
    <lineage>
        <taxon>unclassified sequences</taxon>
        <taxon>metagenomes</taxon>
        <taxon>ecological metagenomes</taxon>
    </lineage>
</organism>
<protein>
    <recommendedName>
        <fullName evidence="1">Amidohydrolase 3 domain-containing protein</fullName>
    </recommendedName>
</protein>
<dbReference type="SUPFAM" id="SSF51556">
    <property type="entry name" value="Metallo-dependent hydrolases"/>
    <property type="match status" value="1"/>
</dbReference>
<evidence type="ECO:0000259" key="1">
    <source>
        <dbReference type="Pfam" id="PF07969"/>
    </source>
</evidence>
<feature type="domain" description="Amidohydrolase 3" evidence="1">
    <location>
        <begin position="19"/>
        <end position="334"/>
    </location>
</feature>
<gene>
    <name evidence="2" type="ORF">METZ01_LOCUS326102</name>
</gene>
<dbReference type="GO" id="GO:0016810">
    <property type="term" value="F:hydrolase activity, acting on carbon-nitrogen (but not peptide) bonds"/>
    <property type="evidence" value="ECO:0007669"/>
    <property type="project" value="InterPro"/>
</dbReference>
<name>A0A382PKQ8_9ZZZZ</name>
<dbReference type="Pfam" id="PF07969">
    <property type="entry name" value="Amidohydro_3"/>
    <property type="match status" value="1"/>
</dbReference>
<feature type="non-terminal residue" evidence="2">
    <location>
        <position position="1"/>
    </location>
</feature>
<reference evidence="2" key="1">
    <citation type="submission" date="2018-05" db="EMBL/GenBank/DDBJ databases">
        <authorList>
            <person name="Lanie J.A."/>
            <person name="Ng W.-L."/>
            <person name="Kazmierczak K.M."/>
            <person name="Andrzejewski T.M."/>
            <person name="Davidsen T.M."/>
            <person name="Wayne K.J."/>
            <person name="Tettelin H."/>
            <person name="Glass J.I."/>
            <person name="Rusch D."/>
            <person name="Podicherti R."/>
            <person name="Tsui H.-C.T."/>
            <person name="Winkler M.E."/>
        </authorList>
    </citation>
    <scope>NUCLEOTIDE SEQUENCE</scope>
</reference>
<evidence type="ECO:0000313" key="2">
    <source>
        <dbReference type="EMBL" id="SVC73248.1"/>
    </source>
</evidence>
<proteinExistence type="predicted"/>
<dbReference type="Gene3D" id="2.30.40.10">
    <property type="entry name" value="Urease, subunit C, domain 1"/>
    <property type="match status" value="1"/>
</dbReference>
<dbReference type="InterPro" id="IPR032466">
    <property type="entry name" value="Metal_Hydrolase"/>
</dbReference>
<feature type="non-terminal residue" evidence="2">
    <location>
        <position position="343"/>
    </location>
</feature>
<dbReference type="EMBL" id="UINC01107689">
    <property type="protein sequence ID" value="SVC73248.1"/>
    <property type="molecule type" value="Genomic_DNA"/>
</dbReference>
<dbReference type="AlphaFoldDB" id="A0A382PKQ8"/>
<accession>A0A382PKQ8</accession>
<sequence>GKVLAVGDASLAARYTAEQTVELGGRLLVPGFNDTHTHLSGNARRYIDLGGVESISEIQDLVRAKIAEIGEGEWITGYGWSEDELVEQRRPLRYDLDEPAPRNPVTLTRAGGHSGVGNSLALEVSGITQDTPQPEGGVIEYYEDGELNGVIRETHEMIGAGLIPEASEEELHETHIQVLRDQLALGITSVVQAGVSPRGFERWERIYEEVGNELPRANVQIRWSGAEQMRNFGRITGDGDEQLRVGAIKVFVDGGFTGPAAYTIEPYKGEVEYRGILERPEEELRAIVKQGHDMGWQLGFHAIGDAAIEMAVNAFVDAIESNPRNDHRYYLNHFTVPPPVHTL</sequence>